<dbReference type="CDD" id="cd07385">
    <property type="entry name" value="MPP_YkuE_C"/>
    <property type="match status" value="1"/>
</dbReference>
<dbReference type="Pfam" id="PF00149">
    <property type="entry name" value="Metallophos"/>
    <property type="match status" value="1"/>
</dbReference>
<dbReference type="Proteomes" id="UP001239167">
    <property type="component" value="Unassembled WGS sequence"/>
</dbReference>
<feature type="domain" description="Calcineurin-like phosphoesterase" evidence="2">
    <location>
        <begin position="151"/>
        <end position="309"/>
    </location>
</feature>
<reference evidence="3 4" key="1">
    <citation type="submission" date="2023-07" db="EMBL/GenBank/DDBJ databases">
        <title>Genomic Encyclopedia of Type Strains, Phase IV (KMG-IV): sequencing the most valuable type-strain genomes for metagenomic binning, comparative biology and taxonomic classification.</title>
        <authorList>
            <person name="Goeker M."/>
        </authorList>
    </citation>
    <scope>NUCLEOTIDE SEQUENCE [LARGE SCALE GENOMIC DNA]</scope>
    <source>
        <strain evidence="3 4">DSM 16980</strain>
    </source>
</reference>
<feature type="transmembrane region" description="Helical" evidence="1">
    <location>
        <begin position="7"/>
        <end position="25"/>
    </location>
</feature>
<feature type="transmembrane region" description="Helical" evidence="1">
    <location>
        <begin position="111"/>
        <end position="131"/>
    </location>
</feature>
<evidence type="ECO:0000259" key="2">
    <source>
        <dbReference type="Pfam" id="PF00149"/>
    </source>
</evidence>
<feature type="transmembrane region" description="Helical" evidence="1">
    <location>
        <begin position="37"/>
        <end position="55"/>
    </location>
</feature>
<dbReference type="InterPro" id="IPR051158">
    <property type="entry name" value="Metallophosphoesterase_sf"/>
</dbReference>
<keyword evidence="1" id="KW-1133">Transmembrane helix</keyword>
<feature type="transmembrane region" description="Helical" evidence="1">
    <location>
        <begin position="86"/>
        <end position="104"/>
    </location>
</feature>
<dbReference type="PANTHER" id="PTHR31302">
    <property type="entry name" value="TRANSMEMBRANE PROTEIN WITH METALLOPHOSPHOESTERASE DOMAIN-RELATED"/>
    <property type="match status" value="1"/>
</dbReference>
<evidence type="ECO:0000256" key="1">
    <source>
        <dbReference type="SAM" id="Phobius"/>
    </source>
</evidence>
<keyword evidence="4" id="KW-1185">Reference proteome</keyword>
<keyword evidence="1" id="KW-0472">Membrane</keyword>
<dbReference type="RefSeq" id="WP_307224498.1">
    <property type="nucleotide sequence ID" value="NZ_CP116940.1"/>
</dbReference>
<dbReference type="InterPro" id="IPR029052">
    <property type="entry name" value="Metallo-depent_PP-like"/>
</dbReference>
<protein>
    <submittedName>
        <fullName evidence="3">MPP superfamily phosphohydrolase</fullName>
    </submittedName>
</protein>
<keyword evidence="1" id="KW-0812">Transmembrane</keyword>
<dbReference type="InterPro" id="IPR004843">
    <property type="entry name" value="Calcineurin-like_PHP"/>
</dbReference>
<proteinExistence type="predicted"/>
<evidence type="ECO:0000313" key="4">
    <source>
        <dbReference type="Proteomes" id="UP001239167"/>
    </source>
</evidence>
<accession>A0ABT9YAM5</accession>
<organism evidence="3 4">
    <name type="scientific">Pectinatus haikarae</name>
    <dbReference type="NCBI Taxonomy" id="349096"/>
    <lineage>
        <taxon>Bacteria</taxon>
        <taxon>Bacillati</taxon>
        <taxon>Bacillota</taxon>
        <taxon>Negativicutes</taxon>
        <taxon>Selenomonadales</taxon>
        <taxon>Selenomonadaceae</taxon>
        <taxon>Pectinatus</taxon>
    </lineage>
</organism>
<dbReference type="Gene3D" id="3.60.21.10">
    <property type="match status" value="1"/>
</dbReference>
<sequence>MKKRSAFFIFICLVGMGIGIGQWFIYNEMLPNIFDTWTIIFFVLLPVIFTLPNIIKNQLPFALAKLLSVVGGYWLIFFYYSIYLMLIYFLLYVIVYIFGLNEYWQVISAKIIMAGLLLIICLIIKGTWNVFHPVCRRVVVKTDKPLKRDYSIVFVSDIHLGTIIGKSFSQKLAAQINAQVSDMVLFGGDIIDGNLEFVIRDNSSSPFKKITATLGKYAVYGNHDYLGGSLVKEQSLLKSADIRFLKNESVVLDDCLKITGLDDYIYHPTPIPPVQEDNLFQILMEHEPYQIEAASAAKYDLYLAGHTHAGQFYPDRLVTRRIYALDYGTKLFDKMTAVVSNGYGFWGTPVRLGPPPEIVLIKIEKI</sequence>
<evidence type="ECO:0000313" key="3">
    <source>
        <dbReference type="EMBL" id="MDQ0204252.1"/>
    </source>
</evidence>
<dbReference type="PANTHER" id="PTHR31302:SF0">
    <property type="entry name" value="TRANSMEMBRANE PROTEIN WITH METALLOPHOSPHOESTERASE DOMAIN"/>
    <property type="match status" value="1"/>
</dbReference>
<gene>
    <name evidence="3" type="ORF">J2S01_001980</name>
</gene>
<dbReference type="EMBL" id="JAUSUE010000014">
    <property type="protein sequence ID" value="MDQ0204252.1"/>
    <property type="molecule type" value="Genomic_DNA"/>
</dbReference>
<dbReference type="SUPFAM" id="SSF56300">
    <property type="entry name" value="Metallo-dependent phosphatases"/>
    <property type="match status" value="1"/>
</dbReference>
<comment type="caution">
    <text evidence="3">The sequence shown here is derived from an EMBL/GenBank/DDBJ whole genome shotgun (WGS) entry which is preliminary data.</text>
</comment>
<name>A0ABT9YAM5_9FIRM</name>